<evidence type="ECO:0000256" key="1">
    <source>
        <dbReference type="ARBA" id="ARBA00007665"/>
    </source>
</evidence>
<dbReference type="InterPro" id="IPR001498">
    <property type="entry name" value="Impact_N"/>
</dbReference>
<dbReference type="SUPFAM" id="SSF54211">
    <property type="entry name" value="Ribosomal protein S5 domain 2-like"/>
    <property type="match status" value="1"/>
</dbReference>
<name>A0A4Y6I7Q8_9MOLU</name>
<evidence type="ECO:0000313" key="4">
    <source>
        <dbReference type="Proteomes" id="UP000315201"/>
    </source>
</evidence>
<dbReference type="AlphaFoldDB" id="A0A4Y6I7Q8"/>
<keyword evidence="4" id="KW-1185">Reference proteome</keyword>
<dbReference type="InterPro" id="IPR020568">
    <property type="entry name" value="Ribosomal_Su5_D2-typ_SF"/>
</dbReference>
<proteinExistence type="inferred from homology"/>
<dbReference type="GO" id="GO:0006446">
    <property type="term" value="P:regulation of translational initiation"/>
    <property type="evidence" value="ECO:0007669"/>
    <property type="project" value="TreeGrafter"/>
</dbReference>
<dbReference type="PANTHER" id="PTHR16301:SF20">
    <property type="entry name" value="IMPACT FAMILY MEMBER YIGZ"/>
    <property type="match status" value="1"/>
</dbReference>
<dbReference type="Gene3D" id="3.30.230.30">
    <property type="entry name" value="Impact, N-terminal domain"/>
    <property type="match status" value="1"/>
</dbReference>
<protein>
    <submittedName>
        <fullName evidence="3">YigZ family protein</fullName>
    </submittedName>
</protein>
<dbReference type="InterPro" id="IPR036956">
    <property type="entry name" value="Impact_N_sf"/>
</dbReference>
<dbReference type="Pfam" id="PF01205">
    <property type="entry name" value="Impact_N"/>
    <property type="match status" value="1"/>
</dbReference>
<dbReference type="EMBL" id="CP041147">
    <property type="protein sequence ID" value="QDF65239.1"/>
    <property type="molecule type" value="Genomic_DNA"/>
</dbReference>
<organism evidence="3 4">
    <name type="scientific">Mycoplasma nasistruthionis</name>
    <dbReference type="NCBI Taxonomy" id="353852"/>
    <lineage>
        <taxon>Bacteria</taxon>
        <taxon>Bacillati</taxon>
        <taxon>Mycoplasmatota</taxon>
        <taxon>Mollicutes</taxon>
        <taxon>Mycoplasmataceae</taxon>
        <taxon>Mycoplasma</taxon>
    </lineage>
</organism>
<dbReference type="PANTHER" id="PTHR16301">
    <property type="entry name" value="IMPACT-RELATED"/>
    <property type="match status" value="1"/>
</dbReference>
<accession>A0A4Y6I7Q8</accession>
<comment type="similarity">
    <text evidence="1">Belongs to the IMPACT family.</text>
</comment>
<sequence>MICKIENSIKKSKFIGIVVEIQQNDNIKDIIKKYKEIYHDATHVCYGYITNFNNSENAGYSDDGEPKNTAGKPIYETLRLKKAYNVIVFVVRYYGGKKLGAGPLIRAYREATSDAINLANQKGA</sequence>
<dbReference type="Proteomes" id="UP000315201">
    <property type="component" value="Chromosome"/>
</dbReference>
<evidence type="ECO:0000259" key="2">
    <source>
        <dbReference type="Pfam" id="PF01205"/>
    </source>
</evidence>
<reference evidence="3 4" key="1">
    <citation type="submission" date="2019-06" db="EMBL/GenBank/DDBJ databases">
        <title>Mycoplasma nasistruthionis sp. nov. str Ms03.</title>
        <authorList>
            <person name="Botes A."/>
        </authorList>
    </citation>
    <scope>NUCLEOTIDE SEQUENCE [LARGE SCALE GENOMIC DNA]</scope>
    <source>
        <strain evidence="3 4">Ms03</strain>
    </source>
</reference>
<evidence type="ECO:0000313" key="3">
    <source>
        <dbReference type="EMBL" id="QDF65239.1"/>
    </source>
</evidence>
<dbReference type="GO" id="GO:0005737">
    <property type="term" value="C:cytoplasm"/>
    <property type="evidence" value="ECO:0007669"/>
    <property type="project" value="TreeGrafter"/>
</dbReference>
<dbReference type="InterPro" id="IPR023582">
    <property type="entry name" value="Impact"/>
</dbReference>
<feature type="domain" description="Impact N-terminal" evidence="2">
    <location>
        <begin position="10"/>
        <end position="116"/>
    </location>
</feature>
<dbReference type="RefSeq" id="WP_208664776.1">
    <property type="nucleotide sequence ID" value="NZ_CP041147.1"/>
</dbReference>
<gene>
    <name evidence="3" type="ORF">FIV53_03045</name>
</gene>